<evidence type="ECO:0000256" key="1">
    <source>
        <dbReference type="SAM" id="MobiDB-lite"/>
    </source>
</evidence>
<keyword evidence="3" id="KW-1185">Reference proteome</keyword>
<proteinExistence type="predicted"/>
<gene>
    <name evidence="2" type="ORF">GCM10020221_08890</name>
</gene>
<sequence length="120" mass="13159">MGDRSVIVGHLDRKHPSLPKSAGILAKITDINTAAAEAHHQGGGRQCPLRHHALPEAAQGLHGREPRQVTRATTPRGGAGRRHQRPAPPRFRRRFRWYEGVRALPYCNLHPPSGPAESAP</sequence>
<organism evidence="2 3">
    <name type="scientific">Streptomyces thioluteus</name>
    <dbReference type="NCBI Taxonomy" id="66431"/>
    <lineage>
        <taxon>Bacteria</taxon>
        <taxon>Bacillati</taxon>
        <taxon>Actinomycetota</taxon>
        <taxon>Actinomycetes</taxon>
        <taxon>Kitasatosporales</taxon>
        <taxon>Streptomycetaceae</taxon>
        <taxon>Streptomyces</taxon>
    </lineage>
</organism>
<evidence type="ECO:0000313" key="2">
    <source>
        <dbReference type="EMBL" id="GAA2915394.1"/>
    </source>
</evidence>
<name>A0ABN3WIV0_STRTU</name>
<evidence type="ECO:0000313" key="3">
    <source>
        <dbReference type="Proteomes" id="UP001501102"/>
    </source>
</evidence>
<protein>
    <submittedName>
        <fullName evidence="2">Uncharacterized protein</fullName>
    </submittedName>
</protein>
<dbReference type="EMBL" id="BAAAXZ010000034">
    <property type="protein sequence ID" value="GAA2915394.1"/>
    <property type="molecule type" value="Genomic_DNA"/>
</dbReference>
<dbReference type="Proteomes" id="UP001501102">
    <property type="component" value="Unassembled WGS sequence"/>
</dbReference>
<reference evidence="2 3" key="1">
    <citation type="journal article" date="2019" name="Int. J. Syst. Evol. Microbiol.">
        <title>The Global Catalogue of Microorganisms (GCM) 10K type strain sequencing project: providing services to taxonomists for standard genome sequencing and annotation.</title>
        <authorList>
            <consortium name="The Broad Institute Genomics Platform"/>
            <consortium name="The Broad Institute Genome Sequencing Center for Infectious Disease"/>
            <person name="Wu L."/>
            <person name="Ma J."/>
        </authorList>
    </citation>
    <scope>NUCLEOTIDE SEQUENCE [LARGE SCALE GENOMIC DNA]</scope>
    <source>
        <strain evidence="2 3">JCM 4087</strain>
    </source>
</reference>
<feature type="compositionally biased region" description="Basic residues" evidence="1">
    <location>
        <begin position="79"/>
        <end position="93"/>
    </location>
</feature>
<comment type="caution">
    <text evidence="2">The sequence shown here is derived from an EMBL/GenBank/DDBJ whole genome shotgun (WGS) entry which is preliminary data.</text>
</comment>
<accession>A0ABN3WIV0</accession>
<feature type="region of interest" description="Disordered" evidence="1">
    <location>
        <begin position="57"/>
        <end position="93"/>
    </location>
</feature>